<protein>
    <recommendedName>
        <fullName evidence="5">dihydroorotate dehydrogenase (quinone)</fullName>
        <ecNumber evidence="5">1.3.5.2</ecNumber>
    </recommendedName>
</protein>
<keyword evidence="6" id="KW-0285">Flavoprotein</keyword>
<keyword evidence="8" id="KW-0560">Oxidoreductase</keyword>
<dbReference type="EMBL" id="UINC01189170">
    <property type="protein sequence ID" value="SVE02737.1"/>
    <property type="molecule type" value="Genomic_DNA"/>
</dbReference>
<dbReference type="GO" id="GO:0006207">
    <property type="term" value="P:'de novo' pyrimidine nucleobase biosynthetic process"/>
    <property type="evidence" value="ECO:0007669"/>
    <property type="project" value="InterPro"/>
</dbReference>
<evidence type="ECO:0000256" key="9">
    <source>
        <dbReference type="ARBA" id="ARBA00023136"/>
    </source>
</evidence>
<dbReference type="NCBIfam" id="TIGR01036">
    <property type="entry name" value="pyrD_sub2"/>
    <property type="match status" value="1"/>
</dbReference>
<dbReference type="GO" id="GO:0005886">
    <property type="term" value="C:plasma membrane"/>
    <property type="evidence" value="ECO:0007669"/>
    <property type="project" value="TreeGrafter"/>
</dbReference>
<evidence type="ECO:0000259" key="11">
    <source>
        <dbReference type="Pfam" id="PF01180"/>
    </source>
</evidence>
<dbReference type="InterPro" id="IPR001295">
    <property type="entry name" value="Dihydroorotate_DH_CS"/>
</dbReference>
<accession>A0A383A4K1</accession>
<dbReference type="PANTHER" id="PTHR48109:SF4">
    <property type="entry name" value="DIHYDROOROTATE DEHYDROGENASE (QUINONE), MITOCHONDRIAL"/>
    <property type="match status" value="1"/>
</dbReference>
<dbReference type="Pfam" id="PF01180">
    <property type="entry name" value="DHO_dh"/>
    <property type="match status" value="1"/>
</dbReference>
<dbReference type="InterPro" id="IPR005720">
    <property type="entry name" value="Dihydroorotate_DH_cat"/>
</dbReference>
<dbReference type="Gene3D" id="3.20.20.70">
    <property type="entry name" value="Aldolase class I"/>
    <property type="match status" value="1"/>
</dbReference>
<comment type="catalytic activity">
    <reaction evidence="10">
        <text>(S)-dihydroorotate + a quinone = orotate + a quinol</text>
        <dbReference type="Rhea" id="RHEA:30187"/>
        <dbReference type="ChEBI" id="CHEBI:24646"/>
        <dbReference type="ChEBI" id="CHEBI:30839"/>
        <dbReference type="ChEBI" id="CHEBI:30864"/>
        <dbReference type="ChEBI" id="CHEBI:132124"/>
        <dbReference type="EC" id="1.3.5.2"/>
    </reaction>
</comment>
<keyword evidence="7" id="KW-0288">FMN</keyword>
<dbReference type="InterPro" id="IPR005719">
    <property type="entry name" value="Dihydroorotate_DH_2"/>
</dbReference>
<evidence type="ECO:0000256" key="4">
    <source>
        <dbReference type="ARBA" id="ARBA00005359"/>
    </source>
</evidence>
<evidence type="ECO:0000256" key="3">
    <source>
        <dbReference type="ARBA" id="ARBA00005161"/>
    </source>
</evidence>
<evidence type="ECO:0000256" key="5">
    <source>
        <dbReference type="ARBA" id="ARBA00012791"/>
    </source>
</evidence>
<dbReference type="PANTHER" id="PTHR48109">
    <property type="entry name" value="DIHYDROOROTATE DEHYDROGENASE (QUINONE), MITOCHONDRIAL-RELATED"/>
    <property type="match status" value="1"/>
</dbReference>
<gene>
    <name evidence="12" type="ORF">METZ01_LOCUS455591</name>
</gene>
<dbReference type="UniPathway" id="UPA00070">
    <property type="reaction ID" value="UER00946"/>
</dbReference>
<evidence type="ECO:0000256" key="7">
    <source>
        <dbReference type="ARBA" id="ARBA00022643"/>
    </source>
</evidence>
<dbReference type="GO" id="GO:0005737">
    <property type="term" value="C:cytoplasm"/>
    <property type="evidence" value="ECO:0007669"/>
    <property type="project" value="InterPro"/>
</dbReference>
<evidence type="ECO:0000256" key="10">
    <source>
        <dbReference type="ARBA" id="ARBA00048639"/>
    </source>
</evidence>
<evidence type="ECO:0000256" key="1">
    <source>
        <dbReference type="ARBA" id="ARBA00001917"/>
    </source>
</evidence>
<dbReference type="PROSITE" id="PS00911">
    <property type="entry name" value="DHODEHASE_1"/>
    <property type="match status" value="1"/>
</dbReference>
<comment type="similarity">
    <text evidence="4">Belongs to the dihydroorotate dehydrogenase family. Type 2 subfamily.</text>
</comment>
<dbReference type="SUPFAM" id="SSF51395">
    <property type="entry name" value="FMN-linked oxidoreductases"/>
    <property type="match status" value="1"/>
</dbReference>
<evidence type="ECO:0000313" key="12">
    <source>
        <dbReference type="EMBL" id="SVE02737.1"/>
    </source>
</evidence>
<sequence>MFSKIRSLIFKLDPELSHTLAIKALKFNYISINNVKKDSSIEISIFGKKIFNPVGVAAGFDKDAEVYNPLFRLGFGFVEVGTITPLKQYGNPKPRIFRLEEDEALINRLGFNSSGADIVSSRIRSNSPKGLFGINIGPNKDTSNKIEDYLIGLRKFYDLADYLTINISSPNTENLRSFHNQNELDELLNVIQKEKQVLKTEIPIAVKVSPDIEMSNVEKIAELLIKYNIDIVIISNTTDRNRENLKNINKL</sequence>
<evidence type="ECO:0000256" key="2">
    <source>
        <dbReference type="ARBA" id="ARBA00004370"/>
    </source>
</evidence>
<dbReference type="GO" id="GO:0044205">
    <property type="term" value="P:'de novo' UMP biosynthetic process"/>
    <property type="evidence" value="ECO:0007669"/>
    <property type="project" value="UniProtKB-UniPathway"/>
</dbReference>
<comment type="subcellular location">
    <subcellularLocation>
        <location evidence="2">Membrane</location>
    </subcellularLocation>
</comment>
<name>A0A383A4K1_9ZZZZ</name>
<dbReference type="InterPro" id="IPR013785">
    <property type="entry name" value="Aldolase_TIM"/>
</dbReference>
<comment type="cofactor">
    <cofactor evidence="1">
        <name>FMN</name>
        <dbReference type="ChEBI" id="CHEBI:58210"/>
    </cofactor>
</comment>
<evidence type="ECO:0000256" key="6">
    <source>
        <dbReference type="ARBA" id="ARBA00022630"/>
    </source>
</evidence>
<organism evidence="12">
    <name type="scientific">marine metagenome</name>
    <dbReference type="NCBI Taxonomy" id="408172"/>
    <lineage>
        <taxon>unclassified sequences</taxon>
        <taxon>metagenomes</taxon>
        <taxon>ecological metagenomes</taxon>
    </lineage>
</organism>
<dbReference type="CDD" id="cd04738">
    <property type="entry name" value="DHOD_2_like"/>
    <property type="match status" value="1"/>
</dbReference>
<dbReference type="GO" id="GO:0106430">
    <property type="term" value="F:dihydroorotate dehydrogenase (quinone) activity"/>
    <property type="evidence" value="ECO:0007669"/>
    <property type="project" value="UniProtKB-EC"/>
</dbReference>
<proteinExistence type="inferred from homology"/>
<dbReference type="InterPro" id="IPR050074">
    <property type="entry name" value="DHO_dehydrogenase"/>
</dbReference>
<feature type="domain" description="Dihydroorotate dehydrogenase catalytic" evidence="11">
    <location>
        <begin position="42"/>
        <end position="242"/>
    </location>
</feature>
<evidence type="ECO:0000256" key="8">
    <source>
        <dbReference type="ARBA" id="ARBA00023002"/>
    </source>
</evidence>
<dbReference type="AlphaFoldDB" id="A0A383A4K1"/>
<comment type="pathway">
    <text evidence="3">Pyrimidine metabolism; UMP biosynthesis via de novo pathway; orotate from (S)-dihydroorotate (quinone route): step 1/1.</text>
</comment>
<reference evidence="12" key="1">
    <citation type="submission" date="2018-05" db="EMBL/GenBank/DDBJ databases">
        <authorList>
            <person name="Lanie J.A."/>
            <person name="Ng W.-L."/>
            <person name="Kazmierczak K.M."/>
            <person name="Andrzejewski T.M."/>
            <person name="Davidsen T.M."/>
            <person name="Wayne K.J."/>
            <person name="Tettelin H."/>
            <person name="Glass J.I."/>
            <person name="Rusch D."/>
            <person name="Podicherti R."/>
            <person name="Tsui H.-C.T."/>
            <person name="Winkler M.E."/>
        </authorList>
    </citation>
    <scope>NUCLEOTIDE SEQUENCE</scope>
</reference>
<keyword evidence="9" id="KW-0472">Membrane</keyword>
<feature type="non-terminal residue" evidence="12">
    <location>
        <position position="251"/>
    </location>
</feature>
<dbReference type="EC" id="1.3.5.2" evidence="5"/>